<evidence type="ECO:0000256" key="8">
    <source>
        <dbReference type="SAM" id="MobiDB-lite"/>
    </source>
</evidence>
<dbReference type="Gene3D" id="3.30.200.20">
    <property type="entry name" value="Phosphorylase Kinase, domain 1"/>
    <property type="match status" value="1"/>
</dbReference>
<dbReference type="CDD" id="cd10361">
    <property type="entry name" value="SH2_Fps_family"/>
    <property type="match status" value="1"/>
</dbReference>
<dbReference type="SMART" id="SM00252">
    <property type="entry name" value="SH2"/>
    <property type="match status" value="1"/>
</dbReference>
<keyword evidence="6" id="KW-0727">SH2 domain</keyword>
<dbReference type="Gene3D" id="1.10.510.10">
    <property type="entry name" value="Transferase(Phosphotransferase) domain 1"/>
    <property type="match status" value="1"/>
</dbReference>
<keyword evidence="11" id="KW-1185">Reference proteome</keyword>
<dbReference type="FunFam" id="3.30.200.20:FF:000518">
    <property type="entry name" value="Tyrosine-protein kinase"/>
    <property type="match status" value="1"/>
</dbReference>
<dbReference type="Gene3D" id="3.30.505.10">
    <property type="entry name" value="SH2 domain"/>
    <property type="match status" value="1"/>
</dbReference>
<comment type="catalytic activity">
    <reaction evidence="7">
        <text>L-tyrosyl-[protein] + ATP = O-phospho-L-tyrosyl-[protein] + ADP + H(+)</text>
        <dbReference type="Rhea" id="RHEA:10596"/>
        <dbReference type="Rhea" id="RHEA-COMP:10136"/>
        <dbReference type="Rhea" id="RHEA-COMP:20101"/>
        <dbReference type="ChEBI" id="CHEBI:15378"/>
        <dbReference type="ChEBI" id="CHEBI:30616"/>
        <dbReference type="ChEBI" id="CHEBI:46858"/>
        <dbReference type="ChEBI" id="CHEBI:61978"/>
        <dbReference type="ChEBI" id="CHEBI:456216"/>
        <dbReference type="EC" id="2.7.10.2"/>
    </reaction>
</comment>
<dbReference type="GO" id="GO:0005524">
    <property type="term" value="F:ATP binding"/>
    <property type="evidence" value="ECO:0007669"/>
    <property type="project" value="UniProtKB-KW"/>
</dbReference>
<feature type="compositionally biased region" description="Basic and acidic residues" evidence="8">
    <location>
        <begin position="425"/>
        <end position="438"/>
    </location>
</feature>
<dbReference type="InterPro" id="IPR020635">
    <property type="entry name" value="Tyr_kinase_cat_dom"/>
</dbReference>
<evidence type="ECO:0000256" key="2">
    <source>
        <dbReference type="ARBA" id="ARBA00022741"/>
    </source>
</evidence>
<dbReference type="InterPro" id="IPR050198">
    <property type="entry name" value="Non-receptor_tyrosine_kinases"/>
</dbReference>
<feature type="region of interest" description="Disordered" evidence="8">
    <location>
        <begin position="405"/>
        <end position="525"/>
    </location>
</feature>
<dbReference type="PROSITE" id="PS50011">
    <property type="entry name" value="PROTEIN_KINASE_DOM"/>
    <property type="match status" value="1"/>
</dbReference>
<reference evidence="12" key="2">
    <citation type="submission" date="2020-10" db="UniProtKB">
        <authorList>
            <consortium name="WormBaseParasite"/>
        </authorList>
    </citation>
    <scope>IDENTIFICATION</scope>
</reference>
<evidence type="ECO:0000256" key="4">
    <source>
        <dbReference type="ARBA" id="ARBA00022840"/>
    </source>
</evidence>
<evidence type="ECO:0000256" key="3">
    <source>
        <dbReference type="ARBA" id="ARBA00022777"/>
    </source>
</evidence>
<dbReference type="GO" id="GO:0004715">
    <property type="term" value="F:non-membrane spanning protein tyrosine kinase activity"/>
    <property type="evidence" value="ECO:0007669"/>
    <property type="project" value="UniProtKB-EC"/>
</dbReference>
<dbReference type="CDD" id="cd00192">
    <property type="entry name" value="PTKc"/>
    <property type="match status" value="1"/>
</dbReference>
<dbReference type="PRINTS" id="PR00109">
    <property type="entry name" value="TYRKINASE"/>
</dbReference>
<keyword evidence="3 7" id="KW-0418">Kinase</keyword>
<organism evidence="11 12">
    <name type="scientific">Panagrellus redivivus</name>
    <name type="common">Microworm</name>
    <dbReference type="NCBI Taxonomy" id="6233"/>
    <lineage>
        <taxon>Eukaryota</taxon>
        <taxon>Metazoa</taxon>
        <taxon>Ecdysozoa</taxon>
        <taxon>Nematoda</taxon>
        <taxon>Chromadorea</taxon>
        <taxon>Rhabditida</taxon>
        <taxon>Tylenchina</taxon>
        <taxon>Panagrolaimomorpha</taxon>
        <taxon>Panagrolaimoidea</taxon>
        <taxon>Panagrolaimidae</taxon>
        <taxon>Panagrellus</taxon>
    </lineage>
</organism>
<dbReference type="AlphaFoldDB" id="A0A7E4ZXK0"/>
<name>A0A7E4ZXK0_PANRE</name>
<keyword evidence="1 7" id="KW-0808">Transferase</keyword>
<dbReference type="Pfam" id="PF07714">
    <property type="entry name" value="PK_Tyr_Ser-Thr"/>
    <property type="match status" value="1"/>
</dbReference>
<dbReference type="InterPro" id="IPR036860">
    <property type="entry name" value="SH2_dom_sf"/>
</dbReference>
<evidence type="ECO:0000259" key="9">
    <source>
        <dbReference type="PROSITE" id="PS50001"/>
    </source>
</evidence>
<keyword evidence="2 7" id="KW-0547">Nucleotide-binding</keyword>
<dbReference type="EC" id="2.7.10.2" evidence="7"/>
<evidence type="ECO:0000256" key="1">
    <source>
        <dbReference type="ARBA" id="ARBA00022679"/>
    </source>
</evidence>
<reference evidence="11" key="1">
    <citation type="journal article" date="2013" name="Genetics">
        <title>The draft genome and transcriptome of Panagrellus redivivus are shaped by the harsh demands of a free-living lifestyle.</title>
        <authorList>
            <person name="Srinivasan J."/>
            <person name="Dillman A.R."/>
            <person name="Macchietto M.G."/>
            <person name="Heikkinen L."/>
            <person name="Lakso M."/>
            <person name="Fracchia K.M."/>
            <person name="Antoshechkin I."/>
            <person name="Mortazavi A."/>
            <person name="Wong G."/>
            <person name="Sternberg P.W."/>
        </authorList>
    </citation>
    <scope>NUCLEOTIDE SEQUENCE [LARGE SCALE GENOMIC DNA]</scope>
    <source>
        <strain evidence="11">MT8872</strain>
    </source>
</reference>
<feature type="compositionally biased region" description="Low complexity" evidence="8">
    <location>
        <begin position="458"/>
        <end position="468"/>
    </location>
</feature>
<evidence type="ECO:0000256" key="6">
    <source>
        <dbReference type="PROSITE-ProRule" id="PRU00191"/>
    </source>
</evidence>
<keyword evidence="4 7" id="KW-0067">ATP-binding</keyword>
<dbReference type="Pfam" id="PF00017">
    <property type="entry name" value="SH2"/>
    <property type="match status" value="1"/>
</dbReference>
<dbReference type="WBParaSite" id="Pan_g23341.t1">
    <property type="protein sequence ID" value="Pan_g23341.t1"/>
    <property type="gene ID" value="Pan_g23341"/>
</dbReference>
<proteinExistence type="inferred from homology"/>
<evidence type="ECO:0000256" key="5">
    <source>
        <dbReference type="ARBA" id="ARBA00023137"/>
    </source>
</evidence>
<dbReference type="InterPro" id="IPR035849">
    <property type="entry name" value="Fes/Fps/Fer_SH2"/>
</dbReference>
<accession>A0A7E4ZXK0</accession>
<evidence type="ECO:0000256" key="7">
    <source>
        <dbReference type="RuleBase" id="RU362096"/>
    </source>
</evidence>
<dbReference type="InterPro" id="IPR000719">
    <property type="entry name" value="Prot_kinase_dom"/>
</dbReference>
<dbReference type="SMART" id="SM00219">
    <property type="entry name" value="TyrKc"/>
    <property type="match status" value="1"/>
</dbReference>
<dbReference type="PROSITE" id="PS50001">
    <property type="entry name" value="SH2"/>
    <property type="match status" value="1"/>
</dbReference>
<dbReference type="InterPro" id="IPR011009">
    <property type="entry name" value="Kinase-like_dom_sf"/>
</dbReference>
<feature type="compositionally biased region" description="Polar residues" evidence="8">
    <location>
        <begin position="406"/>
        <end position="421"/>
    </location>
</feature>
<keyword evidence="5 7" id="KW-0829">Tyrosine-protein kinase</keyword>
<dbReference type="InterPro" id="IPR000980">
    <property type="entry name" value="SH2"/>
</dbReference>
<evidence type="ECO:0000259" key="10">
    <source>
        <dbReference type="PROSITE" id="PS50011"/>
    </source>
</evidence>
<dbReference type="SUPFAM" id="SSF56112">
    <property type="entry name" value="Protein kinase-like (PK-like)"/>
    <property type="match status" value="1"/>
</dbReference>
<evidence type="ECO:0000313" key="12">
    <source>
        <dbReference type="WBParaSite" id="Pan_g23341.t1"/>
    </source>
</evidence>
<dbReference type="InterPro" id="IPR001245">
    <property type="entry name" value="Ser-Thr/Tyr_kinase_cat_dom"/>
</dbReference>
<dbReference type="PANTHER" id="PTHR24418">
    <property type="entry name" value="TYROSINE-PROTEIN KINASE"/>
    <property type="match status" value="1"/>
</dbReference>
<feature type="domain" description="Protein kinase" evidence="10">
    <location>
        <begin position="121"/>
        <end position="377"/>
    </location>
</feature>
<dbReference type="SUPFAM" id="SSF55550">
    <property type="entry name" value="SH2 domain"/>
    <property type="match status" value="1"/>
</dbReference>
<evidence type="ECO:0000313" key="11">
    <source>
        <dbReference type="Proteomes" id="UP000492821"/>
    </source>
</evidence>
<feature type="domain" description="SH2" evidence="9">
    <location>
        <begin position="9"/>
        <end position="109"/>
    </location>
</feature>
<protein>
    <recommendedName>
        <fullName evidence="7">Tyrosine-protein kinase</fullName>
        <ecNumber evidence="7">2.7.10.2</ecNumber>
    </recommendedName>
</protein>
<sequence length="525" mass="59652">MAELTTMPYFHGLLPREDIVVLLRRSGDFLIRTTEPKPGQIRQIVLSVMVDEKREEDGIKHLIFTPVDGGRYSLGNMHDFVPNIIEHYIRTGSQITQLSHLPVVIKRPIGRQKWELVHEDIESTKKLGEGAFGEVDMGRLKLKDGSYVDVAIKMAKLETLSKEQIKEIMREARLMRGFDHPHIVKLYGVAAGKEPLMIVMELVDKGALDDYLKKSQGSITPTRKLEMCTHASWGIEYLHSISILHRDIAARNCLYGGDKVKISDFGLARTGTVYQMVKSRKAPIRWLAPDTMKSGFYTQKTDVFSYGILCWEIFGDARSEPYPGFTVAETCQKVKDGYRMEMPEQTPPEFTYIVKYRCWAENSNDRWHMAEISHNLERLTQLPRPAGTTPGRLSKNEDNIKDAVCQGSQQPSSNDNEQQPPVSSPKRDGTDRERDSNRNRNSNKQRGGLARKQTRDLSSQCDSQSSGSHRQHRGQAVARPKTSGNAHERRPIPGVAKNKIGTTKRGNNRNKQKNRFMNARSEHSR</sequence>
<dbReference type="Proteomes" id="UP000492821">
    <property type="component" value="Unassembled WGS sequence"/>
</dbReference>
<comment type="similarity">
    <text evidence="7">Belongs to the protein kinase superfamily. Tyr protein kinase family.</text>
</comment>